<keyword evidence="1" id="KW-0175">Coiled coil</keyword>
<dbReference type="AlphaFoldDB" id="A0A4R3KQL5"/>
<protein>
    <recommendedName>
        <fullName evidence="4">Cell division protein ZapB</fullName>
    </recommendedName>
</protein>
<gene>
    <name evidence="2" type="ORF">EDD80_106188</name>
</gene>
<dbReference type="RefSeq" id="WP_132129433.1">
    <property type="nucleotide sequence ID" value="NZ_CP042432.1"/>
</dbReference>
<dbReference type="OrthoDB" id="1467932at2"/>
<feature type="coiled-coil region" evidence="1">
    <location>
        <begin position="8"/>
        <end position="63"/>
    </location>
</feature>
<evidence type="ECO:0000313" key="3">
    <source>
        <dbReference type="Proteomes" id="UP000295807"/>
    </source>
</evidence>
<evidence type="ECO:0000256" key="1">
    <source>
        <dbReference type="SAM" id="Coils"/>
    </source>
</evidence>
<dbReference type="EMBL" id="SMAD01000006">
    <property type="protein sequence ID" value="TCS86877.1"/>
    <property type="molecule type" value="Genomic_DNA"/>
</dbReference>
<proteinExistence type="predicted"/>
<dbReference type="Proteomes" id="UP000295807">
    <property type="component" value="Unassembled WGS sequence"/>
</dbReference>
<keyword evidence="3" id="KW-1185">Reference proteome</keyword>
<reference evidence="2 3" key="1">
    <citation type="submission" date="2019-03" db="EMBL/GenBank/DDBJ databases">
        <title>Genomic Encyclopedia of Type Strains, Phase IV (KMG-IV): sequencing the most valuable type-strain genomes for metagenomic binning, comparative biology and taxonomic classification.</title>
        <authorList>
            <person name="Goeker M."/>
        </authorList>
    </citation>
    <scope>NUCLEOTIDE SEQUENCE [LARGE SCALE GENOMIC DNA]</scope>
    <source>
        <strain evidence="2 3">DSM 21100</strain>
    </source>
</reference>
<organism evidence="2 3">
    <name type="scientific">Anseongella ginsenosidimutans</name>
    <dbReference type="NCBI Taxonomy" id="496056"/>
    <lineage>
        <taxon>Bacteria</taxon>
        <taxon>Pseudomonadati</taxon>
        <taxon>Bacteroidota</taxon>
        <taxon>Sphingobacteriia</taxon>
        <taxon>Sphingobacteriales</taxon>
        <taxon>Sphingobacteriaceae</taxon>
        <taxon>Anseongella</taxon>
    </lineage>
</organism>
<name>A0A4R3KQL5_9SPHI</name>
<evidence type="ECO:0000313" key="2">
    <source>
        <dbReference type="EMBL" id="TCS86877.1"/>
    </source>
</evidence>
<evidence type="ECO:0008006" key="4">
    <source>
        <dbReference type="Google" id="ProtNLM"/>
    </source>
</evidence>
<comment type="caution">
    <text evidence="2">The sequence shown here is derived from an EMBL/GenBank/DDBJ whole genome shotgun (WGS) entry which is preliminary data.</text>
</comment>
<sequence>MAEIVPKLASLEKKIGKLIAYCDALEAERTNLREQNEAMQLTLKKQQTELKEQEEKIRVLKLARSVSVNSEKTIDIKQKINEFVREIDKCINLLNR</sequence>
<accession>A0A4R3KQL5</accession>